<keyword evidence="9" id="KW-1185">Reference proteome</keyword>
<dbReference type="OrthoDB" id="6493944at2759"/>
<comment type="subcellular location">
    <subcellularLocation>
        <location evidence="1">Membrane</location>
        <topology evidence="1">Multi-pass membrane protein</topology>
    </subcellularLocation>
</comment>
<gene>
    <name evidence="8" type="ORF">HPLM_LOCUS13552</name>
</gene>
<dbReference type="EMBL" id="UZAF01018251">
    <property type="protein sequence ID" value="VDO49641.1"/>
    <property type="molecule type" value="Genomic_DNA"/>
</dbReference>
<feature type="transmembrane region" description="Helical" evidence="7">
    <location>
        <begin position="81"/>
        <end position="99"/>
    </location>
</feature>
<evidence type="ECO:0000313" key="10">
    <source>
        <dbReference type="WBParaSite" id="HPLM_0001356001-mRNA-1"/>
    </source>
</evidence>
<evidence type="ECO:0000256" key="4">
    <source>
        <dbReference type="ARBA" id="ARBA00022692"/>
    </source>
</evidence>
<feature type="transmembrane region" description="Helical" evidence="7">
    <location>
        <begin position="414"/>
        <end position="440"/>
    </location>
</feature>
<dbReference type="Proteomes" id="UP000268014">
    <property type="component" value="Unassembled WGS sequence"/>
</dbReference>
<feature type="transmembrane region" description="Helical" evidence="7">
    <location>
        <begin position="12"/>
        <end position="44"/>
    </location>
</feature>
<evidence type="ECO:0000256" key="5">
    <source>
        <dbReference type="ARBA" id="ARBA00022989"/>
    </source>
</evidence>
<dbReference type="GO" id="GO:0015137">
    <property type="term" value="F:citrate transmembrane transporter activity"/>
    <property type="evidence" value="ECO:0007669"/>
    <property type="project" value="TreeGrafter"/>
</dbReference>
<dbReference type="WBParaSite" id="HPLM_0001356001-mRNA-1">
    <property type="protein sequence ID" value="HPLM_0001356001-mRNA-1"/>
    <property type="gene ID" value="HPLM_0001356001"/>
</dbReference>
<evidence type="ECO:0000256" key="1">
    <source>
        <dbReference type="ARBA" id="ARBA00004141"/>
    </source>
</evidence>
<feature type="transmembrane region" description="Helical" evidence="7">
    <location>
        <begin position="50"/>
        <end position="69"/>
    </location>
</feature>
<dbReference type="PROSITE" id="PS01271">
    <property type="entry name" value="NA_SULFATE"/>
    <property type="match status" value="1"/>
</dbReference>
<organism evidence="10">
    <name type="scientific">Haemonchus placei</name>
    <name type="common">Barber's pole worm</name>
    <dbReference type="NCBI Taxonomy" id="6290"/>
    <lineage>
        <taxon>Eukaryota</taxon>
        <taxon>Metazoa</taxon>
        <taxon>Ecdysozoa</taxon>
        <taxon>Nematoda</taxon>
        <taxon>Chromadorea</taxon>
        <taxon>Rhabditida</taxon>
        <taxon>Rhabditina</taxon>
        <taxon>Rhabditomorpha</taxon>
        <taxon>Strongyloidea</taxon>
        <taxon>Trichostrongylidae</taxon>
        <taxon>Haemonchus</taxon>
    </lineage>
</organism>
<feature type="transmembrane region" description="Helical" evidence="7">
    <location>
        <begin position="452"/>
        <end position="471"/>
    </location>
</feature>
<name>A0A0N4WQ70_HAEPC</name>
<dbReference type="PANTHER" id="PTHR10283">
    <property type="entry name" value="SOLUTE CARRIER FAMILY 13 MEMBER"/>
    <property type="match status" value="1"/>
</dbReference>
<evidence type="ECO:0000256" key="2">
    <source>
        <dbReference type="ARBA" id="ARBA00006772"/>
    </source>
</evidence>
<dbReference type="Pfam" id="PF00939">
    <property type="entry name" value="Na_sulph_symp"/>
    <property type="match status" value="1"/>
</dbReference>
<feature type="transmembrane region" description="Helical" evidence="7">
    <location>
        <begin position="119"/>
        <end position="147"/>
    </location>
</feature>
<feature type="transmembrane region" description="Helical" evidence="7">
    <location>
        <begin position="330"/>
        <end position="347"/>
    </location>
</feature>
<reference evidence="8 9" key="2">
    <citation type="submission" date="2018-11" db="EMBL/GenBank/DDBJ databases">
        <authorList>
            <consortium name="Pathogen Informatics"/>
        </authorList>
    </citation>
    <scope>NUCLEOTIDE SEQUENCE [LARGE SCALE GENOMIC DNA]</scope>
    <source>
        <strain evidence="8 9">MHpl1</strain>
    </source>
</reference>
<feature type="transmembrane region" description="Helical" evidence="7">
    <location>
        <begin position="288"/>
        <end position="310"/>
    </location>
</feature>
<accession>A0A0N4WQ70</accession>
<dbReference type="GO" id="GO:0015141">
    <property type="term" value="F:succinate transmembrane transporter activity"/>
    <property type="evidence" value="ECO:0007669"/>
    <property type="project" value="TreeGrafter"/>
</dbReference>
<feature type="transmembrane region" description="Helical" evidence="7">
    <location>
        <begin position="181"/>
        <end position="201"/>
    </location>
</feature>
<evidence type="ECO:0000313" key="9">
    <source>
        <dbReference type="Proteomes" id="UP000268014"/>
    </source>
</evidence>
<dbReference type="STRING" id="6290.A0A0N4WQ70"/>
<evidence type="ECO:0000313" key="8">
    <source>
        <dbReference type="EMBL" id="VDO49641.1"/>
    </source>
</evidence>
<keyword evidence="5 7" id="KW-1133">Transmembrane helix</keyword>
<feature type="transmembrane region" description="Helical" evidence="7">
    <location>
        <begin position="230"/>
        <end position="255"/>
    </location>
</feature>
<proteinExistence type="inferred from homology"/>
<reference evidence="10" key="1">
    <citation type="submission" date="2017-02" db="UniProtKB">
        <authorList>
            <consortium name="WormBaseParasite"/>
        </authorList>
    </citation>
    <scope>IDENTIFICATION</scope>
</reference>
<protein>
    <submittedName>
        <fullName evidence="10">Solute carrier family 13 member 2</fullName>
    </submittedName>
</protein>
<sequence length="522" mass="58004">MAVSSSIYRWSWIIGTPLVFSPFLFFGLPFRCAFCILVLSIYWIVEVVPIGVTSLMPIFLFPILGIESARKICLVYFKDSIVLFICIMTMTLAVEETGLHRRIALKLLCKVGTRKQTMLLGFMCTTALLSCFFADTACTALMIPIALAIIRATNNMDEDCDGGDRSKLIDLKKLPRSQRGFCKALVLSCAHGSLIGGTAIITSTGPNLVFREIIQTTYPNNEIRVSFVQWMAFAIPPVLLYLSASFLILTCFFIGPRQLFRWCSRQHVDEKRLAKAVEKNIHDAYKALGPFTFAEKSVLCWFGVLMSFWIMRKPGFIAGWGDLFPNDGKFLTDSVPGILIVFLMFAWPRDPFAKDHSPILTWPTMQHKFTWSCMLLIGAGYAISEGVEKSGLSTLIACAMKDTFGRFNSVQLQIMIAASITAMTEFASNVSTGSILIPIVISIAESLQLHPLYLAMPATVACSFAFMLPMATPPNAIVFDTKIVGVLEMVGDFSSYTAQPESWSRSSAQLFSRSSCHPFYPN</sequence>
<dbReference type="InterPro" id="IPR031312">
    <property type="entry name" value="Na/sul_symport_CS"/>
</dbReference>
<evidence type="ECO:0000256" key="3">
    <source>
        <dbReference type="ARBA" id="ARBA00022448"/>
    </source>
</evidence>
<dbReference type="PANTHER" id="PTHR10283:SF84">
    <property type="entry name" value="SODIUM-DEPENDENT HIGH-AFFINITY DICARBOXYLATE TRANSPORTER 2"/>
    <property type="match status" value="1"/>
</dbReference>
<dbReference type="OMA" id="NMNTWTY"/>
<dbReference type="AlphaFoldDB" id="A0A0N4WQ70"/>
<evidence type="ECO:0000256" key="7">
    <source>
        <dbReference type="SAM" id="Phobius"/>
    </source>
</evidence>
<keyword evidence="6 7" id="KW-0472">Membrane</keyword>
<keyword evidence="3" id="KW-0813">Transport</keyword>
<dbReference type="GO" id="GO:0005886">
    <property type="term" value="C:plasma membrane"/>
    <property type="evidence" value="ECO:0007669"/>
    <property type="project" value="TreeGrafter"/>
</dbReference>
<evidence type="ECO:0000256" key="6">
    <source>
        <dbReference type="ARBA" id="ARBA00023136"/>
    </source>
</evidence>
<keyword evidence="4 7" id="KW-0812">Transmembrane</keyword>
<comment type="similarity">
    <text evidence="2">Belongs to the SLC13A/DASS transporter (TC 2.A.47) family. NADC subfamily.</text>
</comment>
<dbReference type="InterPro" id="IPR001898">
    <property type="entry name" value="SLC13A/DASS"/>
</dbReference>